<dbReference type="OrthoDB" id="5572844at2759"/>
<reference evidence="2 3" key="1">
    <citation type="submission" date="2016-07" db="EMBL/GenBank/DDBJ databases">
        <title>Pervasive Adenine N6-methylation of Active Genes in Fungi.</title>
        <authorList>
            <consortium name="DOE Joint Genome Institute"/>
            <person name="Mondo S.J."/>
            <person name="Dannebaum R.O."/>
            <person name="Kuo R.C."/>
            <person name="Labutti K."/>
            <person name="Haridas S."/>
            <person name="Kuo A."/>
            <person name="Salamov A."/>
            <person name="Ahrendt S.R."/>
            <person name="Lipzen A."/>
            <person name="Sullivan W."/>
            <person name="Andreopoulos W.B."/>
            <person name="Clum A."/>
            <person name="Lindquist E."/>
            <person name="Daum C."/>
            <person name="Ramamoorthy G.K."/>
            <person name="Gryganskyi A."/>
            <person name="Culley D."/>
            <person name="Magnuson J.K."/>
            <person name="James T.Y."/>
            <person name="O'Malley M.A."/>
            <person name="Stajich J.E."/>
            <person name="Spatafora J.W."/>
            <person name="Visel A."/>
            <person name="Grigoriev I.V."/>
        </authorList>
    </citation>
    <scope>NUCLEOTIDE SEQUENCE [LARGE SCALE GENOMIC DNA]</scope>
    <source>
        <strain evidence="2 3">JEL800</strain>
    </source>
</reference>
<dbReference type="PANTHER" id="PTHR28027:SF2">
    <property type="entry name" value="TRANSCRIPTIONAL REGULATOR MIT1"/>
    <property type="match status" value="1"/>
</dbReference>
<dbReference type="Proteomes" id="UP000193642">
    <property type="component" value="Unassembled WGS sequence"/>
</dbReference>
<dbReference type="EMBL" id="MCGO01000001">
    <property type="protein sequence ID" value="ORY53636.1"/>
    <property type="molecule type" value="Genomic_DNA"/>
</dbReference>
<dbReference type="AlphaFoldDB" id="A0A1Y2D3E5"/>
<organism evidence="2 3">
    <name type="scientific">Rhizoclosmatium globosum</name>
    <dbReference type="NCBI Taxonomy" id="329046"/>
    <lineage>
        <taxon>Eukaryota</taxon>
        <taxon>Fungi</taxon>
        <taxon>Fungi incertae sedis</taxon>
        <taxon>Chytridiomycota</taxon>
        <taxon>Chytridiomycota incertae sedis</taxon>
        <taxon>Chytridiomycetes</taxon>
        <taxon>Chytridiales</taxon>
        <taxon>Chytriomycetaceae</taxon>
        <taxon>Rhizoclosmatium</taxon>
    </lineage>
</organism>
<proteinExistence type="predicted"/>
<accession>A0A1Y2D3E5</accession>
<dbReference type="InterPro" id="IPR018608">
    <property type="entry name" value="Gti1/Pac2"/>
</dbReference>
<dbReference type="Pfam" id="PF09729">
    <property type="entry name" value="Gti1_Pac2"/>
    <property type="match status" value="1"/>
</dbReference>
<feature type="region of interest" description="Disordered" evidence="1">
    <location>
        <begin position="141"/>
        <end position="160"/>
    </location>
</feature>
<protein>
    <submittedName>
        <fullName evidence="2">Uncharacterized protein</fullName>
    </submittedName>
</protein>
<evidence type="ECO:0000313" key="2">
    <source>
        <dbReference type="EMBL" id="ORY53636.1"/>
    </source>
</evidence>
<comment type="caution">
    <text evidence="2">The sequence shown here is derived from an EMBL/GenBank/DDBJ whole genome shotgun (WGS) entry which is preliminary data.</text>
</comment>
<sequence>MDHLISAAVAVSNASSGPAYSITSTPSIRLYPSSPLPPITVQTSSPPNSPAEYMESYFGFCRDKIDAQLLCEAVIAGIIQPIADLPAGCSAPKVRSGSVIVFPENASQTMRVRWRDSKQWSSSKVSGSYLLYRQVVPTSQSLSNTVPERPNPYQATSTRPNTKLVPNGLAKRTISLTGSNGAKFRVISYFVPDHVDSLPVPSEMTEFRELMDRIRTVGSAMRVNALVAAWQVERHLTISIVERCEEYGIMSYWHPSVNEALQT</sequence>
<name>A0A1Y2D3E5_9FUNG</name>
<evidence type="ECO:0000256" key="1">
    <source>
        <dbReference type="SAM" id="MobiDB-lite"/>
    </source>
</evidence>
<gene>
    <name evidence="2" type="ORF">BCR33DRAFT_761012</name>
</gene>
<dbReference type="PANTHER" id="PTHR28027">
    <property type="entry name" value="TRANSCRIPTIONAL REGULATOR MIT1"/>
    <property type="match status" value="1"/>
</dbReference>
<dbReference type="GO" id="GO:0003677">
    <property type="term" value="F:DNA binding"/>
    <property type="evidence" value="ECO:0007669"/>
    <property type="project" value="TreeGrafter"/>
</dbReference>
<evidence type="ECO:0000313" key="3">
    <source>
        <dbReference type="Proteomes" id="UP000193642"/>
    </source>
</evidence>
<keyword evidence="3" id="KW-1185">Reference proteome</keyword>